<dbReference type="RefSeq" id="WP_011255978.1">
    <property type="nucleotide sequence ID" value="NC_006832.1"/>
</dbReference>
<keyword evidence="3 6" id="KW-0812">Transmembrane</keyword>
<dbReference type="eggNOG" id="COG0670">
    <property type="taxonomic scope" value="Bacteria"/>
</dbReference>
<evidence type="ECO:0000256" key="2">
    <source>
        <dbReference type="ARBA" id="ARBA00010350"/>
    </source>
</evidence>
<evidence type="ECO:0000256" key="6">
    <source>
        <dbReference type="RuleBase" id="RU004379"/>
    </source>
</evidence>
<organism evidence="7 8">
    <name type="scientific">Ehrlichia ruminantium (strain Welgevonden)</name>
    <dbReference type="NCBI Taxonomy" id="254945"/>
    <lineage>
        <taxon>Bacteria</taxon>
        <taxon>Pseudomonadati</taxon>
        <taxon>Pseudomonadota</taxon>
        <taxon>Alphaproteobacteria</taxon>
        <taxon>Rickettsiales</taxon>
        <taxon>Anaplasmataceae</taxon>
        <taxon>Ehrlichia</taxon>
    </lineage>
</organism>
<feature type="transmembrane region" description="Helical" evidence="6">
    <location>
        <begin position="143"/>
        <end position="162"/>
    </location>
</feature>
<dbReference type="AlphaFoldDB" id="A0A0H3M2B1"/>
<evidence type="ECO:0000256" key="1">
    <source>
        <dbReference type="ARBA" id="ARBA00004141"/>
    </source>
</evidence>
<name>A0A0H3M2B1_EHRRW</name>
<evidence type="ECO:0000256" key="5">
    <source>
        <dbReference type="ARBA" id="ARBA00023136"/>
    </source>
</evidence>
<evidence type="ECO:0000313" key="7">
    <source>
        <dbReference type="EMBL" id="CAI27438.1"/>
    </source>
</evidence>
<sequence length="234" mass="26320">MDNYSSVRFQSDYYSVGLRNYLMKVYNYMAMALGLTGLVAFFVSSSSYAINIIYNTPLHWVIMFSPIVLVFLMSYKLSTFSFQTVLVVFFSFAALMGASISSIFLIYTAASITKVFFISSSMFGAMAWYGNVTKKDLSQFQSFLIMGIIGVIIASLVNLFLHNGPLDFAISFIAVILFTGMTACDAQRIKDMYYRFNDGNSVSLNKMAVLGATTLYFNYINIFLSLLNLQGERR</sequence>
<dbReference type="CDD" id="cd10432">
    <property type="entry name" value="BI-1-like_bacterial"/>
    <property type="match status" value="1"/>
</dbReference>
<feature type="transmembrane region" description="Helical" evidence="6">
    <location>
        <begin position="85"/>
        <end position="106"/>
    </location>
</feature>
<evidence type="ECO:0000313" key="8">
    <source>
        <dbReference type="Proteomes" id="UP000001021"/>
    </source>
</evidence>
<dbReference type="HOGENOM" id="CLU_058671_1_1_5"/>
<feature type="transmembrane region" description="Helical" evidence="6">
    <location>
        <begin position="168"/>
        <end position="186"/>
    </location>
</feature>
<evidence type="ECO:0008006" key="9">
    <source>
        <dbReference type="Google" id="ProtNLM"/>
    </source>
</evidence>
<proteinExistence type="inferred from homology"/>
<gene>
    <name evidence="7" type="ordered locus">ERWE_CDS_09440</name>
</gene>
<dbReference type="InterPro" id="IPR006214">
    <property type="entry name" value="Bax_inhibitor_1-related"/>
</dbReference>
<dbReference type="PANTHER" id="PTHR23291:SF50">
    <property type="entry name" value="PROTEIN LIFEGUARD 4"/>
    <property type="match status" value="1"/>
</dbReference>
<evidence type="ECO:0000256" key="3">
    <source>
        <dbReference type="ARBA" id="ARBA00022692"/>
    </source>
</evidence>
<protein>
    <recommendedName>
        <fullName evidence="9">BAX inhibitor (BI)-1/YccA family protein</fullName>
    </recommendedName>
</protein>
<keyword evidence="5 6" id="KW-0472">Membrane</keyword>
<dbReference type="GO" id="GO:0005886">
    <property type="term" value="C:plasma membrane"/>
    <property type="evidence" value="ECO:0007669"/>
    <property type="project" value="TreeGrafter"/>
</dbReference>
<keyword evidence="4 6" id="KW-1133">Transmembrane helix</keyword>
<dbReference type="Proteomes" id="UP000001021">
    <property type="component" value="Chromosome"/>
</dbReference>
<feature type="transmembrane region" description="Helical" evidence="6">
    <location>
        <begin position="60"/>
        <end position="78"/>
    </location>
</feature>
<feature type="transmembrane region" description="Helical" evidence="6">
    <location>
        <begin position="207"/>
        <end position="227"/>
    </location>
</feature>
<dbReference type="PANTHER" id="PTHR23291">
    <property type="entry name" value="BAX INHIBITOR-RELATED"/>
    <property type="match status" value="1"/>
</dbReference>
<comment type="similarity">
    <text evidence="2 6">Belongs to the BI1 family.</text>
</comment>
<keyword evidence="8" id="KW-1185">Reference proteome</keyword>
<dbReference type="Pfam" id="PF01027">
    <property type="entry name" value="Bax1-I"/>
    <property type="match status" value="1"/>
</dbReference>
<reference evidence="7 8" key="1">
    <citation type="journal article" date="2006" name="J. Bacteriol.">
        <title>Comparative genomic analysis of three strains of Ehrlichia ruminantium reveals an active process of genome size plasticity.</title>
        <authorList>
            <person name="Frutos R."/>
            <person name="Viari A."/>
            <person name="Ferraz C."/>
            <person name="Morgat A."/>
            <person name="Eychenie S."/>
            <person name="Kandassami Y."/>
            <person name="Chantal I."/>
            <person name="Bensaid A."/>
            <person name="Coissac E."/>
            <person name="Vachiery N."/>
            <person name="Demaille J."/>
            <person name="Martinez D."/>
        </authorList>
    </citation>
    <scope>NUCLEOTIDE SEQUENCE [LARGE SCALE GENOMIC DNA]</scope>
    <source>
        <strain evidence="7 8">Welgevonden</strain>
    </source>
</reference>
<feature type="transmembrane region" description="Helical" evidence="6">
    <location>
        <begin position="112"/>
        <end position="131"/>
    </location>
</feature>
<dbReference type="EMBL" id="CR925678">
    <property type="protein sequence ID" value="CAI27438.1"/>
    <property type="molecule type" value="Genomic_DNA"/>
</dbReference>
<dbReference type="KEGG" id="erw:ERWE_CDS_09440"/>
<feature type="transmembrane region" description="Helical" evidence="6">
    <location>
        <begin position="28"/>
        <end position="54"/>
    </location>
</feature>
<evidence type="ECO:0000256" key="4">
    <source>
        <dbReference type="ARBA" id="ARBA00022989"/>
    </source>
</evidence>
<accession>A0A0H3M2B1</accession>
<comment type="subcellular location">
    <subcellularLocation>
        <location evidence="1">Membrane</location>
        <topology evidence="1">Multi-pass membrane protein</topology>
    </subcellularLocation>
</comment>